<dbReference type="PATRIC" id="fig|1302.21.peg.1218"/>
<keyword evidence="1" id="KW-0812">Transmembrane</keyword>
<feature type="transmembrane region" description="Helical" evidence="1">
    <location>
        <begin position="12"/>
        <end position="40"/>
    </location>
</feature>
<dbReference type="EMBL" id="LQRC01000166">
    <property type="protein sequence ID" value="KXT71696.1"/>
    <property type="molecule type" value="Genomic_DNA"/>
</dbReference>
<organism evidence="2 3">
    <name type="scientific">Streptococcus gordonii</name>
    <dbReference type="NCBI Taxonomy" id="1302"/>
    <lineage>
        <taxon>Bacteria</taxon>
        <taxon>Bacillati</taxon>
        <taxon>Bacillota</taxon>
        <taxon>Bacilli</taxon>
        <taxon>Lactobacillales</taxon>
        <taxon>Streptococcaceae</taxon>
        <taxon>Streptococcus</taxon>
    </lineage>
</organism>
<evidence type="ECO:0000256" key="1">
    <source>
        <dbReference type="SAM" id="Phobius"/>
    </source>
</evidence>
<dbReference type="AlphaFoldDB" id="A0A139N6L3"/>
<evidence type="ECO:0000313" key="2">
    <source>
        <dbReference type="EMBL" id="KXT71696.1"/>
    </source>
</evidence>
<sequence>MKKIDYKFTLMGVVFLLFGLAMSRILMIVAGATFIIYSFISKGMAPTKKNIFKPGPIVPKKKKKD</sequence>
<name>A0A139N6L3_STRGN</name>
<protein>
    <submittedName>
        <fullName evidence="2">Uncharacterized protein</fullName>
    </submittedName>
</protein>
<evidence type="ECO:0000313" key="3">
    <source>
        <dbReference type="Proteomes" id="UP000070096"/>
    </source>
</evidence>
<proteinExistence type="predicted"/>
<keyword evidence="1" id="KW-1133">Transmembrane helix</keyword>
<keyword evidence="1" id="KW-0472">Membrane</keyword>
<gene>
    <name evidence="2" type="ORF">SGODD07_01087</name>
</gene>
<reference evidence="2 3" key="1">
    <citation type="submission" date="2016-01" db="EMBL/GenBank/DDBJ databases">
        <title>Highly variable Streptococcus oralis are common among viridans streptococci isolated from primates.</title>
        <authorList>
            <person name="Denapaite D."/>
            <person name="Rieger M."/>
            <person name="Koendgen S."/>
            <person name="Brueckner R."/>
            <person name="Ochigava I."/>
            <person name="Kappeler P."/>
            <person name="Maetz-Rensing K."/>
            <person name="Leendertz F."/>
            <person name="Hakenbeck R."/>
        </authorList>
    </citation>
    <scope>NUCLEOTIDE SEQUENCE [LARGE SCALE GENOMIC DNA]</scope>
    <source>
        <strain evidence="2 3">DD07</strain>
    </source>
</reference>
<dbReference type="Proteomes" id="UP000070096">
    <property type="component" value="Unassembled WGS sequence"/>
</dbReference>
<comment type="caution">
    <text evidence="2">The sequence shown here is derived from an EMBL/GenBank/DDBJ whole genome shotgun (WGS) entry which is preliminary data.</text>
</comment>
<accession>A0A139N6L3</accession>